<dbReference type="SMART" id="SM01257">
    <property type="entry name" value="KRAP_IP3R_bind"/>
    <property type="match status" value="1"/>
</dbReference>
<protein>
    <submittedName>
        <fullName evidence="3">TESPA1 isoform X1</fullName>
    </submittedName>
</protein>
<feature type="region of interest" description="Disordered" evidence="1">
    <location>
        <begin position="273"/>
        <end position="314"/>
    </location>
</feature>
<evidence type="ECO:0000313" key="3">
    <source>
        <dbReference type="EMBL" id="CAH2224652.1"/>
    </source>
</evidence>
<name>A0AAD1R692_PELCU</name>
<dbReference type="Proteomes" id="UP001295444">
    <property type="component" value="Chromosome 01"/>
</dbReference>
<dbReference type="AlphaFoldDB" id="A0AAD1R692"/>
<dbReference type="PANTHER" id="PTHR17469:SF15">
    <property type="entry name" value="ITPR-INTERACTING DOMAIN-CONTAINING PROTEIN"/>
    <property type="match status" value="1"/>
</dbReference>
<dbReference type="InterPro" id="IPR043444">
    <property type="entry name" value="TESPA1-like"/>
</dbReference>
<proteinExistence type="predicted"/>
<dbReference type="PANTHER" id="PTHR17469">
    <property type="entry name" value="SPERM SPECIFIC ANTIGEN 2-RELATED"/>
    <property type="match status" value="1"/>
</dbReference>
<gene>
    <name evidence="3" type="ORF">PECUL_23A003822</name>
</gene>
<organism evidence="3 4">
    <name type="scientific">Pelobates cultripes</name>
    <name type="common">Western spadefoot toad</name>
    <dbReference type="NCBI Taxonomy" id="61616"/>
    <lineage>
        <taxon>Eukaryota</taxon>
        <taxon>Metazoa</taxon>
        <taxon>Chordata</taxon>
        <taxon>Craniata</taxon>
        <taxon>Vertebrata</taxon>
        <taxon>Euteleostomi</taxon>
        <taxon>Amphibia</taxon>
        <taxon>Batrachia</taxon>
        <taxon>Anura</taxon>
        <taxon>Pelobatoidea</taxon>
        <taxon>Pelobatidae</taxon>
        <taxon>Pelobates</taxon>
    </lineage>
</organism>
<evidence type="ECO:0000256" key="1">
    <source>
        <dbReference type="SAM" id="MobiDB-lite"/>
    </source>
</evidence>
<accession>A0AAD1R692</accession>
<evidence type="ECO:0000259" key="2">
    <source>
        <dbReference type="SMART" id="SM01257"/>
    </source>
</evidence>
<keyword evidence="4" id="KW-1185">Reference proteome</keyword>
<dbReference type="EMBL" id="OW240912">
    <property type="protein sequence ID" value="CAH2224652.1"/>
    <property type="molecule type" value="Genomic_DNA"/>
</dbReference>
<sequence length="314" mass="35061">MRAPSGDRAKLPNGFSFCCHFTISMTYASRIGACSLERRLTWIRQSKQQQGTVDNSTMPIPGLTYEDLNNAVLENGIAMEMIQDWLQDCGTSVENTPETRSQHQMKGQYSKGNSLEDDFSLGAEAMLLFDNIKISSRVTHPQLKNMYLGNSMASNSTTKTCSRETITRISDVLTLYQEDAEIILYNLGFAMEVPSGIPDRFFAYPSEAAGIDFKLFNQCQRHRLEVEDRIYLQKNRETYGHKMSKSSQPAPPDFQSMINSAVAASMEKAIAKLLVQNPNGDPDTKDPDRSTGEIATSKRHWKGSGPAPRKAKGH</sequence>
<evidence type="ECO:0000313" key="4">
    <source>
        <dbReference type="Proteomes" id="UP001295444"/>
    </source>
</evidence>
<dbReference type="InterPro" id="IPR029325">
    <property type="entry name" value="ITPR-bd"/>
</dbReference>
<reference evidence="3" key="1">
    <citation type="submission" date="2022-03" db="EMBL/GenBank/DDBJ databases">
        <authorList>
            <person name="Alioto T."/>
            <person name="Alioto T."/>
            <person name="Gomez Garrido J."/>
        </authorList>
    </citation>
    <scope>NUCLEOTIDE SEQUENCE</scope>
</reference>
<dbReference type="Pfam" id="PF14722">
    <property type="entry name" value="KRAP_IP3R_bind"/>
    <property type="match status" value="1"/>
</dbReference>
<feature type="compositionally biased region" description="Basic and acidic residues" evidence="1">
    <location>
        <begin position="282"/>
        <end position="291"/>
    </location>
</feature>
<feature type="domain" description="ITPR-interacting" evidence="2">
    <location>
        <begin position="146"/>
        <end position="274"/>
    </location>
</feature>
<dbReference type="GO" id="GO:0005102">
    <property type="term" value="F:signaling receptor binding"/>
    <property type="evidence" value="ECO:0007669"/>
    <property type="project" value="InterPro"/>
</dbReference>